<organism evidence="4 7">
    <name type="scientific">Lentilactobacillus parakefiri</name>
    <dbReference type="NCBI Taxonomy" id="152332"/>
    <lineage>
        <taxon>Bacteria</taxon>
        <taxon>Bacillati</taxon>
        <taxon>Bacillota</taxon>
        <taxon>Bacilli</taxon>
        <taxon>Lactobacillales</taxon>
        <taxon>Lactobacillaceae</taxon>
        <taxon>Lentilactobacillus</taxon>
    </lineage>
</organism>
<dbReference type="Proteomes" id="UP000216802">
    <property type="component" value="Unassembled WGS sequence"/>
</dbReference>
<dbReference type="InterPro" id="IPR044929">
    <property type="entry name" value="DNA/RNA_non-sp_Endonuclease_sf"/>
</dbReference>
<keyword evidence="1" id="KW-0812">Transmembrane</keyword>
<dbReference type="InterPro" id="IPR001604">
    <property type="entry name" value="Endo_G_ENPP1-like_dom"/>
</dbReference>
<feature type="domain" description="DNA/RNA non-specific endonuclease/pyrophosphatase/phosphodiesterase" evidence="2">
    <location>
        <begin position="93"/>
        <end position="267"/>
    </location>
</feature>
<comment type="caution">
    <text evidence="4">The sequence shown here is derived from an EMBL/GenBank/DDBJ whole genome shotgun (WGS) entry which is preliminary data.</text>
</comment>
<keyword evidence="8" id="KW-1185">Reference proteome</keyword>
<evidence type="ECO:0000313" key="6">
    <source>
        <dbReference type="Proteomes" id="UP000214739"/>
    </source>
</evidence>
<evidence type="ECO:0000256" key="1">
    <source>
        <dbReference type="SAM" id="Phobius"/>
    </source>
</evidence>
<gene>
    <name evidence="4" type="ORF">B8W98_03700</name>
    <name evidence="5" type="ORF">C5L28_001745</name>
    <name evidence="3" type="ORF">LPKJCM_00806</name>
</gene>
<dbReference type="Proteomes" id="UP000294668">
    <property type="component" value="Unassembled WGS sequence"/>
</dbReference>
<dbReference type="EMBL" id="PUFL01000017">
    <property type="protein sequence ID" value="TDG94480.1"/>
    <property type="molecule type" value="Genomic_DNA"/>
</dbReference>
<dbReference type="GO" id="GO:0046872">
    <property type="term" value="F:metal ion binding"/>
    <property type="evidence" value="ECO:0007669"/>
    <property type="project" value="InterPro"/>
</dbReference>
<reference evidence="4 7" key="2">
    <citation type="submission" date="2017-04" db="EMBL/GenBank/DDBJ databases">
        <title>Kefir bacterial isolates.</title>
        <authorList>
            <person name="Kim Y."/>
            <person name="Blasche S."/>
            <person name="Patil K.R."/>
        </authorList>
    </citation>
    <scope>NUCLEOTIDE SEQUENCE [LARGE SCALE GENOMIC DNA]</scope>
    <source>
        <strain evidence="4 7">OG2</strain>
    </source>
</reference>
<dbReference type="AlphaFoldDB" id="A0A269YJA4"/>
<dbReference type="Gene3D" id="3.40.570.10">
    <property type="entry name" value="Extracellular Endonuclease, subunit A"/>
    <property type="match status" value="1"/>
</dbReference>
<dbReference type="SMART" id="SM00892">
    <property type="entry name" value="Endonuclease_NS"/>
    <property type="match status" value="1"/>
</dbReference>
<dbReference type="GO" id="GO:0003676">
    <property type="term" value="F:nucleic acid binding"/>
    <property type="evidence" value="ECO:0007669"/>
    <property type="project" value="InterPro"/>
</dbReference>
<evidence type="ECO:0000259" key="2">
    <source>
        <dbReference type="SMART" id="SM00892"/>
    </source>
</evidence>
<reference evidence="5" key="4">
    <citation type="submission" date="2019-02" db="EMBL/GenBank/DDBJ databases">
        <authorList>
            <person name="Buron G."/>
            <person name="Chaylann A."/>
            <person name="Dolejs I."/>
            <person name="Forster J."/>
            <person name="Miks M.H."/>
        </authorList>
    </citation>
    <scope>NUCLEOTIDE SEQUENCE</scope>
    <source>
        <strain evidence="5">DSM 10551</strain>
    </source>
</reference>
<keyword evidence="1" id="KW-0472">Membrane</keyword>
<evidence type="ECO:0000313" key="8">
    <source>
        <dbReference type="Proteomes" id="UP000294668"/>
    </source>
</evidence>
<dbReference type="EMBL" id="BDGB01000044">
    <property type="protein sequence ID" value="GAW71703.1"/>
    <property type="molecule type" value="Genomic_DNA"/>
</dbReference>
<reference evidence="3 6" key="1">
    <citation type="journal article" date="2017" name="Biosci Microbiota Food Health">
        <title>Genomic characterization reconfirms the taxonomic status of Lactobacillus parakefiri.</title>
        <authorList>
            <person name="Tanizawa Y."/>
            <person name="Kobayashi H."/>
            <person name="Kaminuma E."/>
            <person name="Sakamoto M."/>
            <person name="Ohkuma M."/>
            <person name="Nakamura Y."/>
            <person name="Arita M."/>
            <person name="Tohno M."/>
        </authorList>
    </citation>
    <scope>NUCLEOTIDE SEQUENCE [LARGE SCALE GENOMIC DNA]</scope>
    <source>
        <strain evidence="3 6">JCM 8573</strain>
    </source>
</reference>
<evidence type="ECO:0000313" key="5">
    <source>
        <dbReference type="EMBL" id="TDG94480.1"/>
    </source>
</evidence>
<dbReference type="GO" id="GO:0016787">
    <property type="term" value="F:hydrolase activity"/>
    <property type="evidence" value="ECO:0007669"/>
    <property type="project" value="InterPro"/>
</dbReference>
<dbReference type="Pfam" id="PF01223">
    <property type="entry name" value="Endonuclease_NS"/>
    <property type="match status" value="1"/>
</dbReference>
<dbReference type="Proteomes" id="UP000214739">
    <property type="component" value="Unassembled WGS sequence"/>
</dbReference>
<proteinExistence type="predicted"/>
<dbReference type="EMBL" id="NCXI01000017">
    <property type="protein sequence ID" value="PAK85633.1"/>
    <property type="molecule type" value="Genomic_DNA"/>
</dbReference>
<feature type="transmembrane region" description="Helical" evidence="1">
    <location>
        <begin position="20"/>
        <end position="37"/>
    </location>
</feature>
<accession>A0A269YJA4</accession>
<sequence>MGQHHKSARKSKGRKRNTSIKTIIAVIVILAGMWLGVGQQPTNWNTFVNHIASSLFPSNKSVKSDQLAKLDYHSGDPSYIFVNHNKAQLDPDTWKTNRVIYANLDNFNRTSTGNLAYLAPRNVVSDNNRVRQFVEPTAWHQKFVNGQPIINRGHLIAYSISGGIDTSGRYHPNNSVGDQNNPKNLFTQTSFSNQRVQTIFESKIREALRRGNRVIFFAKPIFRGNELMARGIHLEAISTNRSLNFNVYLFNVQSDIQFDYASGRSHIDRSMKVPEP</sequence>
<evidence type="ECO:0000313" key="4">
    <source>
        <dbReference type="EMBL" id="PAK85633.1"/>
    </source>
</evidence>
<evidence type="ECO:0000313" key="3">
    <source>
        <dbReference type="EMBL" id="GAW71703.1"/>
    </source>
</evidence>
<reference evidence="5 8" key="3">
    <citation type="journal article" date="2019" name="Appl. Microbiol. Biotechnol.">
        <title>Uncovering carbohydrate metabolism through a genotype-phenotype association study of 56 lactic acid bacteria genomes.</title>
        <authorList>
            <person name="Buron-Moles G."/>
            <person name="Chailyan A."/>
            <person name="Dolejs I."/>
            <person name="Forster J."/>
            <person name="Miks M.H."/>
        </authorList>
    </citation>
    <scope>NUCLEOTIDE SEQUENCE [LARGE SCALE GENOMIC DNA]</scope>
    <source>
        <strain evidence="5 8">DSM 10551</strain>
    </source>
</reference>
<dbReference type="OrthoDB" id="9783680at2"/>
<dbReference type="RefSeq" id="WP_057962572.1">
    <property type="nucleotide sequence ID" value="NZ_BAAAXO010000080.1"/>
</dbReference>
<evidence type="ECO:0000313" key="7">
    <source>
        <dbReference type="Proteomes" id="UP000216802"/>
    </source>
</evidence>
<name>A0A269YJA4_9LACO</name>
<protein>
    <submittedName>
        <fullName evidence="4">DNA-entry nuclease</fullName>
    </submittedName>
</protein>
<keyword evidence="1" id="KW-1133">Transmembrane helix</keyword>